<feature type="chain" id="PRO_5025671414" description="SGNH hydrolase-type esterase domain-containing protein" evidence="1">
    <location>
        <begin position="24"/>
        <end position="608"/>
    </location>
</feature>
<dbReference type="Proteomes" id="UP000501237">
    <property type="component" value="Chromosome"/>
</dbReference>
<dbReference type="GeneID" id="57397155"/>
<dbReference type="SUPFAM" id="SSF52266">
    <property type="entry name" value="SGNH hydrolase"/>
    <property type="match status" value="1"/>
</dbReference>
<reference evidence="2 3" key="1">
    <citation type="journal article" date="2020" name="Microbiol. Resour. Announc.">
        <title>Complete genome sequence of Pseudomonas otitidis strain MrB4, isolated from Lake Biwa in Japan.</title>
        <authorList>
            <person name="Miyazaki K."/>
            <person name="Hase E."/>
            <person name="Maruya T."/>
        </authorList>
    </citation>
    <scope>NUCLEOTIDE SEQUENCE [LARGE SCALE GENOMIC DNA]</scope>
    <source>
        <strain evidence="2 3">MrB4</strain>
    </source>
</reference>
<accession>A0A679GFT7</accession>
<organism evidence="2 3">
    <name type="scientific">Metapseudomonas otitidis</name>
    <dbReference type="NCBI Taxonomy" id="319939"/>
    <lineage>
        <taxon>Bacteria</taxon>
        <taxon>Pseudomonadati</taxon>
        <taxon>Pseudomonadota</taxon>
        <taxon>Gammaproteobacteria</taxon>
        <taxon>Pseudomonadales</taxon>
        <taxon>Pseudomonadaceae</taxon>
        <taxon>Metapseudomonas</taxon>
    </lineage>
</organism>
<evidence type="ECO:0008006" key="4">
    <source>
        <dbReference type="Google" id="ProtNLM"/>
    </source>
</evidence>
<dbReference type="AlphaFoldDB" id="A0A679GFT7"/>
<evidence type="ECO:0000313" key="2">
    <source>
        <dbReference type="EMBL" id="BCA27962.1"/>
    </source>
</evidence>
<dbReference type="KEGG" id="poj:PtoMrB4_19390"/>
<proteinExistence type="predicted"/>
<dbReference type="InterPro" id="IPR036514">
    <property type="entry name" value="SGNH_hydro_sf"/>
</dbReference>
<name>A0A679GFT7_9GAMM</name>
<sequence length="608" mass="68929">MKTPALSALVVLTICLAPTPALADDPAPGLVWRVENPFPLVKNPKHVEYLTRGLDAMERQQDFALYSEAVLSAYQQTQWDSTQQRYARDYIHQPRTAVMVRLDSLTDATCTWKGLTVTPAGPCQHEQRVEIDTARPDNLQVFVEQGEEVSRFTYSVQPKERLIIGLGDSFSSGEGNPDRPFRWRPEQLSTKAAKGLRRDWAFKAIDIQDDDKADWQDVSCHRSLYSWQFLYALKQSTRDPHTLVKFASFACSGAEIYDGLLVRQELSQVDGKRTYKAPDSQLNEAVGLLCSEPPQREVEGTHEQRRTGIQHEVTVSRCPSGKLKAPDEVLLTIGGNDVAFSGLIAWTAFPERGYNSVTTLFGVSQVNRALTPKSKMACPRHNSLNDTRCGDIFSAEKAFADNWLGQNIRLSHRLINQYLQPARLLQLNYPSPTRDESGAVCDIGPSTTASRALKNELFRVLDEELWDSLVAPWYDRYTVGPLAVKVKEVERQTVDPLQRTILASAGGQVQTLDIAAPFRTHGFCARSGRYDLELPTTYKQTPAGYWWPYKPWQTEPWASTARWFRTPNDALLTQYADSRFSREAWQYGMFHPNHLGHFSMYWSLMQLR</sequence>
<dbReference type="RefSeq" id="WP_172433114.1">
    <property type="nucleotide sequence ID" value="NZ_AP022642.1"/>
</dbReference>
<dbReference type="Gene3D" id="3.40.50.1110">
    <property type="entry name" value="SGNH hydrolase"/>
    <property type="match status" value="1"/>
</dbReference>
<dbReference type="EMBL" id="AP022642">
    <property type="protein sequence ID" value="BCA27962.1"/>
    <property type="molecule type" value="Genomic_DNA"/>
</dbReference>
<gene>
    <name evidence="2" type="ORF">PtoMrB4_19390</name>
</gene>
<dbReference type="GO" id="GO:0016788">
    <property type="term" value="F:hydrolase activity, acting on ester bonds"/>
    <property type="evidence" value="ECO:0007669"/>
    <property type="project" value="InterPro"/>
</dbReference>
<protein>
    <recommendedName>
        <fullName evidence="4">SGNH hydrolase-type esterase domain-containing protein</fullName>
    </recommendedName>
</protein>
<keyword evidence="1" id="KW-0732">Signal</keyword>
<evidence type="ECO:0000256" key="1">
    <source>
        <dbReference type="SAM" id="SignalP"/>
    </source>
</evidence>
<dbReference type="PANTHER" id="PTHR37981">
    <property type="entry name" value="LIPASE 2"/>
    <property type="match status" value="1"/>
</dbReference>
<feature type="signal peptide" evidence="1">
    <location>
        <begin position="1"/>
        <end position="23"/>
    </location>
</feature>
<dbReference type="InterPro" id="IPR037460">
    <property type="entry name" value="SEST-like"/>
</dbReference>
<evidence type="ECO:0000313" key="3">
    <source>
        <dbReference type="Proteomes" id="UP000501237"/>
    </source>
</evidence>
<dbReference type="PANTHER" id="PTHR37981:SF1">
    <property type="entry name" value="SGNH HYDROLASE-TYPE ESTERASE DOMAIN-CONTAINING PROTEIN"/>
    <property type="match status" value="1"/>
</dbReference>
<dbReference type="GO" id="GO:0006629">
    <property type="term" value="P:lipid metabolic process"/>
    <property type="evidence" value="ECO:0007669"/>
    <property type="project" value="TreeGrafter"/>
</dbReference>